<keyword evidence="3" id="KW-1185">Reference proteome</keyword>
<organism evidence="2 3">
    <name type="scientific">Rhodocollybia butyracea</name>
    <dbReference type="NCBI Taxonomy" id="206335"/>
    <lineage>
        <taxon>Eukaryota</taxon>
        <taxon>Fungi</taxon>
        <taxon>Dikarya</taxon>
        <taxon>Basidiomycota</taxon>
        <taxon>Agaricomycotina</taxon>
        <taxon>Agaricomycetes</taxon>
        <taxon>Agaricomycetidae</taxon>
        <taxon>Agaricales</taxon>
        <taxon>Marasmiineae</taxon>
        <taxon>Omphalotaceae</taxon>
        <taxon>Rhodocollybia</taxon>
    </lineage>
</organism>
<feature type="signal peptide" evidence="1">
    <location>
        <begin position="1"/>
        <end position="21"/>
    </location>
</feature>
<reference evidence="2" key="1">
    <citation type="submission" date="2020-11" db="EMBL/GenBank/DDBJ databases">
        <authorList>
            <consortium name="DOE Joint Genome Institute"/>
            <person name="Ahrendt S."/>
            <person name="Riley R."/>
            <person name="Andreopoulos W."/>
            <person name="Labutti K."/>
            <person name="Pangilinan J."/>
            <person name="Ruiz-Duenas F.J."/>
            <person name="Barrasa J.M."/>
            <person name="Sanchez-Garcia M."/>
            <person name="Camarero S."/>
            <person name="Miyauchi S."/>
            <person name="Serrano A."/>
            <person name="Linde D."/>
            <person name="Babiker R."/>
            <person name="Drula E."/>
            <person name="Ayuso-Fernandez I."/>
            <person name="Pacheco R."/>
            <person name="Padilla G."/>
            <person name="Ferreira P."/>
            <person name="Barriuso J."/>
            <person name="Kellner H."/>
            <person name="Castanera R."/>
            <person name="Alfaro M."/>
            <person name="Ramirez L."/>
            <person name="Pisabarro A.G."/>
            <person name="Kuo A."/>
            <person name="Tritt A."/>
            <person name="Lipzen A."/>
            <person name="He G."/>
            <person name="Yan M."/>
            <person name="Ng V."/>
            <person name="Cullen D."/>
            <person name="Martin F."/>
            <person name="Rosso M.-N."/>
            <person name="Henrissat B."/>
            <person name="Hibbett D."/>
            <person name="Martinez A.T."/>
            <person name="Grigoriev I.V."/>
        </authorList>
    </citation>
    <scope>NUCLEOTIDE SEQUENCE</scope>
    <source>
        <strain evidence="2">AH 40177</strain>
    </source>
</reference>
<feature type="chain" id="PRO_5040439603" evidence="1">
    <location>
        <begin position="22"/>
        <end position="241"/>
    </location>
</feature>
<dbReference type="OrthoDB" id="10264538at2759"/>
<dbReference type="EMBL" id="JADNRY010000098">
    <property type="protein sequence ID" value="KAF9065741.1"/>
    <property type="molecule type" value="Genomic_DNA"/>
</dbReference>
<protein>
    <submittedName>
        <fullName evidence="2">Uncharacterized protein</fullName>
    </submittedName>
</protein>
<dbReference type="AlphaFoldDB" id="A0A9P5PLZ5"/>
<name>A0A9P5PLZ5_9AGAR</name>
<gene>
    <name evidence="2" type="ORF">BDP27DRAFT_1366134</name>
</gene>
<comment type="caution">
    <text evidence="2">The sequence shown here is derived from an EMBL/GenBank/DDBJ whole genome shotgun (WGS) entry which is preliminary data.</text>
</comment>
<accession>A0A9P5PLZ5</accession>
<dbReference type="Proteomes" id="UP000772434">
    <property type="component" value="Unassembled WGS sequence"/>
</dbReference>
<proteinExistence type="predicted"/>
<evidence type="ECO:0000313" key="2">
    <source>
        <dbReference type="EMBL" id="KAF9065741.1"/>
    </source>
</evidence>
<keyword evidence="1" id="KW-0732">Signal</keyword>
<evidence type="ECO:0000256" key="1">
    <source>
        <dbReference type="SAM" id="SignalP"/>
    </source>
</evidence>
<evidence type="ECO:0000313" key="3">
    <source>
        <dbReference type="Proteomes" id="UP000772434"/>
    </source>
</evidence>
<sequence length="241" mass="26427">MFMSGIFILLIIELALHLALPQITMIPSLAVPHPCRHPILVLQKGAMLELDMVGYPVPADKLKKDNSSAEELSASTTHLTMTTPMSSMNRGSRMPTPPLDNMILINSKGKNNDSAIIFTWQRSYMLNCNAGSSVALPKDYRSRLCSPLLLRKCAEIYRANLQPSPAYLPARGFRPFYLTAKGKEWVPDVGLSGSKSVGPQFTYDGDLIMTVLDDAATKTSVDNTTEICGWLTSEMANADSD</sequence>